<accession>A0A813ZXD5</accession>
<dbReference type="Proteomes" id="UP000663868">
    <property type="component" value="Unassembled WGS sequence"/>
</dbReference>
<evidence type="ECO:0000313" key="4">
    <source>
        <dbReference type="Proteomes" id="UP000663860"/>
    </source>
</evidence>
<gene>
    <name evidence="2" type="ORF">IZO911_LOCUS12486</name>
    <name evidence="3" type="ORF">KXQ929_LOCUS27683</name>
</gene>
<comment type="caution">
    <text evidence="2">The sequence shown here is derived from an EMBL/GenBank/DDBJ whole genome shotgun (WGS) entry which is preliminary data.</text>
</comment>
<evidence type="ECO:0000313" key="3">
    <source>
        <dbReference type="EMBL" id="CAF3987051.1"/>
    </source>
</evidence>
<dbReference type="Proteomes" id="UP000663860">
    <property type="component" value="Unassembled WGS sequence"/>
</dbReference>
<proteinExistence type="predicted"/>
<feature type="region of interest" description="Disordered" evidence="1">
    <location>
        <begin position="42"/>
        <end position="68"/>
    </location>
</feature>
<dbReference type="Gene3D" id="3.90.176.10">
    <property type="entry name" value="Toxin ADP-ribosyltransferase, Chain A, domain 1"/>
    <property type="match status" value="1"/>
</dbReference>
<dbReference type="AlphaFoldDB" id="A0A813ZXD5"/>
<dbReference type="PROSITE" id="PS51996">
    <property type="entry name" value="TR_MART"/>
    <property type="match status" value="1"/>
</dbReference>
<feature type="compositionally biased region" description="Basic and acidic residues" evidence="1">
    <location>
        <begin position="42"/>
        <end position="56"/>
    </location>
</feature>
<evidence type="ECO:0008006" key="5">
    <source>
        <dbReference type="Google" id="ProtNLM"/>
    </source>
</evidence>
<evidence type="ECO:0000313" key="2">
    <source>
        <dbReference type="EMBL" id="CAF0905481.1"/>
    </source>
</evidence>
<protein>
    <recommendedName>
        <fullName evidence="5">NAD(P)(+)--arginine ADP-ribosyltransferase</fullName>
    </recommendedName>
</protein>
<dbReference type="EMBL" id="CAJOBB010002648">
    <property type="protein sequence ID" value="CAF3987051.1"/>
    <property type="molecule type" value="Genomic_DNA"/>
</dbReference>
<dbReference type="SUPFAM" id="SSF56399">
    <property type="entry name" value="ADP-ribosylation"/>
    <property type="match status" value="1"/>
</dbReference>
<sequence>MAKSKKYKSHDTYLNEDTEPRYPRMFHIEFNNLKLREDSLPHTTASDHRSVNDRNSNKYRSSNTVDAEYKHVPRPLTTTTEEPTISDDMAEPVVKVRRNYPVDESEQAVWLFDKKYAPWLARAIERGCIKDRGVKKTVEKIETAKIIPNDQSEGTRLFRYYLNEAKEKNDAIFLLQAYTVECFFFRGLNKYMATGNPKKVYKKLCHKWSGYYTGLLMRNPAMKDYHYSGTTYRGMLITLEELEAYKLDAIFVNKAFQSTSKSHSTAVNFSTPIDPSKTTKKSVIIIYEIRNPTSALDIGRLSLYPEEEEVLMVPGCLFKVVPTDISKIPAGNSEMRIYIQVRQK</sequence>
<reference evidence="2" key="1">
    <citation type="submission" date="2021-02" db="EMBL/GenBank/DDBJ databases">
        <authorList>
            <person name="Nowell W R."/>
        </authorList>
    </citation>
    <scope>NUCLEOTIDE SEQUENCE</scope>
</reference>
<dbReference type="EMBL" id="CAJNOE010000097">
    <property type="protein sequence ID" value="CAF0905481.1"/>
    <property type="molecule type" value="Genomic_DNA"/>
</dbReference>
<name>A0A813ZXD5_9BILA</name>
<organism evidence="2 4">
    <name type="scientific">Adineta steineri</name>
    <dbReference type="NCBI Taxonomy" id="433720"/>
    <lineage>
        <taxon>Eukaryota</taxon>
        <taxon>Metazoa</taxon>
        <taxon>Spiralia</taxon>
        <taxon>Gnathifera</taxon>
        <taxon>Rotifera</taxon>
        <taxon>Eurotatoria</taxon>
        <taxon>Bdelloidea</taxon>
        <taxon>Adinetida</taxon>
        <taxon>Adinetidae</taxon>
        <taxon>Adineta</taxon>
    </lineage>
</organism>
<evidence type="ECO:0000256" key="1">
    <source>
        <dbReference type="SAM" id="MobiDB-lite"/>
    </source>
</evidence>